<dbReference type="InParanoid" id="A0A059BXD0"/>
<reference evidence="3" key="1">
    <citation type="submission" date="2013-07" db="EMBL/GenBank/DDBJ databases">
        <title>The genome of Eucalyptus grandis.</title>
        <authorList>
            <person name="Schmutz J."/>
            <person name="Hayes R."/>
            <person name="Myburg A."/>
            <person name="Tuskan G."/>
            <person name="Grattapaglia D."/>
            <person name="Rokhsar D.S."/>
        </authorList>
    </citation>
    <scope>NUCLEOTIDE SEQUENCE</scope>
    <source>
        <tissue evidence="3">Leaf extractions</tissue>
    </source>
</reference>
<dbReference type="GO" id="GO:0006952">
    <property type="term" value="P:defense response"/>
    <property type="evidence" value="ECO:0000318"/>
    <property type="project" value="GO_Central"/>
</dbReference>
<evidence type="ECO:0008006" key="4">
    <source>
        <dbReference type="Google" id="ProtNLM"/>
    </source>
</evidence>
<dbReference type="FunFam" id="2.60.110.10:FF:000002">
    <property type="entry name" value="Thaumatin-like protein 1a"/>
    <property type="match status" value="1"/>
</dbReference>
<organism evidence="3">
    <name type="scientific">Eucalyptus grandis</name>
    <name type="common">Flooded gum</name>
    <dbReference type="NCBI Taxonomy" id="71139"/>
    <lineage>
        <taxon>Eukaryota</taxon>
        <taxon>Viridiplantae</taxon>
        <taxon>Streptophyta</taxon>
        <taxon>Embryophyta</taxon>
        <taxon>Tracheophyta</taxon>
        <taxon>Spermatophyta</taxon>
        <taxon>Magnoliopsida</taxon>
        <taxon>eudicotyledons</taxon>
        <taxon>Gunneridae</taxon>
        <taxon>Pentapetalae</taxon>
        <taxon>rosids</taxon>
        <taxon>malvids</taxon>
        <taxon>Myrtales</taxon>
        <taxon>Myrtaceae</taxon>
        <taxon>Myrtoideae</taxon>
        <taxon>Eucalypteae</taxon>
        <taxon>Eucalyptus</taxon>
    </lineage>
</organism>
<dbReference type="PANTHER" id="PTHR31048">
    <property type="entry name" value="OS03G0233200 PROTEIN"/>
    <property type="match status" value="1"/>
</dbReference>
<dbReference type="CDD" id="cd09218">
    <property type="entry name" value="TLP-PA"/>
    <property type="match status" value="1"/>
</dbReference>
<dbReference type="AlphaFoldDB" id="A0A059BXD0"/>
<dbReference type="Gramene" id="KCW70777">
    <property type="protein sequence ID" value="KCW70777"/>
    <property type="gene ID" value="EUGRSUZ_F03937"/>
</dbReference>
<dbReference type="SMART" id="SM00205">
    <property type="entry name" value="THN"/>
    <property type="match status" value="1"/>
</dbReference>
<accession>A0A059BXD0</accession>
<sequence length="311" mass="34498">MVNSRPRFSTKERDKLRRPKLCAFSCLSRVPHQDLQCNGRSTQSRENATISRWIGGCGGGVVRRTRESTARRSTVVAEQVTFNFLNRCPFSIWPAMAPNTGQPVIAEGGFYLQWASRKLVSVPPGWKGRIWARTGCSFASNRPPTCETGDCGQLGCRGLIGTPPATLVQVWLHADEAKPSFYDISLVDGFNLPISVQTRPTQPECEIPGCSKPLNSLCPEELQVMNGKGKVVACKSACLAFNTDEYCCRNEYATPDKCKPSVYSRLFKDACPGYYSHPYDSARPQVSCASKEFEIIFCPNFWGVEQGKKSK</sequence>
<evidence type="ECO:0000256" key="1">
    <source>
        <dbReference type="ARBA" id="ARBA00010607"/>
    </source>
</evidence>
<comment type="similarity">
    <text evidence="1">Belongs to the thaumatin family.</text>
</comment>
<dbReference type="InterPro" id="IPR037176">
    <property type="entry name" value="Osmotin/thaumatin-like_sf"/>
</dbReference>
<evidence type="ECO:0000313" key="3">
    <source>
        <dbReference type="EMBL" id="KCW70777.1"/>
    </source>
</evidence>
<dbReference type="PROSITE" id="PS51367">
    <property type="entry name" value="THAUMATIN_2"/>
    <property type="match status" value="1"/>
</dbReference>
<dbReference type="Pfam" id="PF00314">
    <property type="entry name" value="Thaumatin"/>
    <property type="match status" value="1"/>
</dbReference>
<proteinExistence type="inferred from homology"/>
<evidence type="ECO:0000256" key="2">
    <source>
        <dbReference type="ARBA" id="ARBA00023157"/>
    </source>
</evidence>
<name>A0A059BXD0_EUCGR</name>
<dbReference type="Gene3D" id="2.60.110.10">
    <property type="entry name" value="Thaumatin"/>
    <property type="match status" value="1"/>
</dbReference>
<dbReference type="EMBL" id="KK198758">
    <property type="protein sequence ID" value="KCW70777.1"/>
    <property type="molecule type" value="Genomic_DNA"/>
</dbReference>
<dbReference type="PRINTS" id="PR00347">
    <property type="entry name" value="THAUMATIN"/>
</dbReference>
<dbReference type="eggNOG" id="ENOG502QUDQ">
    <property type="taxonomic scope" value="Eukaryota"/>
</dbReference>
<dbReference type="OMA" id="HTVTFYI"/>
<keyword evidence="2" id="KW-1015">Disulfide bond</keyword>
<dbReference type="SUPFAM" id="SSF49870">
    <property type="entry name" value="Osmotin, thaumatin-like protein"/>
    <property type="match status" value="1"/>
</dbReference>
<dbReference type="InterPro" id="IPR001938">
    <property type="entry name" value="Thaumatin"/>
</dbReference>
<protein>
    <recommendedName>
        <fullName evidence="4">Thaumatin-like protein</fullName>
    </recommendedName>
</protein>
<gene>
    <name evidence="3" type="ORF">EUGRSUZ_F03937</name>
</gene>